<comment type="cofactor">
    <cofactor evidence="2">
        <name>Zn(2+)</name>
        <dbReference type="ChEBI" id="CHEBI:29105"/>
    </cofactor>
    <text evidence="2">Binds 1 zinc ion per subunit.</text>
</comment>
<dbReference type="EC" id="3.4.24.-" evidence="2"/>
<sequence length="156" mass="17910">MHEIDTNVVKTEHYVIWPNAVIPFYIDPEHFDHEQALSIMTALSLFAFKTCLKFNPVLVRPTGSQHVLTFENPSGVRKCVFNTEGHSPEGPHRITLGYGCMRSPQIEMMLMRALGFPFEHNRASRDLYIDVQFENIDPVILCMPNMDLILVFQTVC</sequence>
<name>A0ABN8IVW6_9NEOP</name>
<evidence type="ECO:0000313" key="4">
    <source>
        <dbReference type="EMBL" id="CAH2065173.1"/>
    </source>
</evidence>
<evidence type="ECO:0000259" key="3">
    <source>
        <dbReference type="PROSITE" id="PS51864"/>
    </source>
</evidence>
<evidence type="ECO:0000313" key="5">
    <source>
        <dbReference type="Proteomes" id="UP000837857"/>
    </source>
</evidence>
<feature type="domain" description="Peptidase M12A" evidence="3">
    <location>
        <begin position="7"/>
        <end position="156"/>
    </location>
</feature>
<evidence type="ECO:0000256" key="2">
    <source>
        <dbReference type="RuleBase" id="RU361183"/>
    </source>
</evidence>
<dbReference type="PANTHER" id="PTHR10127:SF850">
    <property type="entry name" value="METALLOENDOPEPTIDASE"/>
    <property type="match status" value="1"/>
</dbReference>
<feature type="non-terminal residue" evidence="4">
    <location>
        <position position="156"/>
    </location>
</feature>
<dbReference type="SMART" id="SM00235">
    <property type="entry name" value="ZnMc"/>
    <property type="match status" value="1"/>
</dbReference>
<dbReference type="Gene3D" id="3.40.390.10">
    <property type="entry name" value="Collagenase (Catalytic Domain)"/>
    <property type="match status" value="1"/>
</dbReference>
<dbReference type="EMBL" id="OW152842">
    <property type="protein sequence ID" value="CAH2065173.1"/>
    <property type="molecule type" value="Genomic_DNA"/>
</dbReference>
<dbReference type="PRINTS" id="PR00480">
    <property type="entry name" value="ASTACIN"/>
</dbReference>
<keyword evidence="2" id="KW-0645">Protease</keyword>
<dbReference type="PANTHER" id="PTHR10127">
    <property type="entry name" value="DISCOIDIN, CUB, EGF, LAMININ , AND ZINC METALLOPROTEASE DOMAIN CONTAINING"/>
    <property type="match status" value="1"/>
</dbReference>
<comment type="caution">
    <text evidence="1">Lacks conserved residue(s) required for the propagation of feature annotation.</text>
</comment>
<keyword evidence="2" id="KW-0482">Metalloprotease</keyword>
<accession>A0ABN8IVW6</accession>
<evidence type="ECO:0000256" key="1">
    <source>
        <dbReference type="PROSITE-ProRule" id="PRU01211"/>
    </source>
</evidence>
<dbReference type="InterPro" id="IPR001506">
    <property type="entry name" value="Peptidase_M12A"/>
</dbReference>
<reference evidence="4" key="1">
    <citation type="submission" date="2022-03" db="EMBL/GenBank/DDBJ databases">
        <authorList>
            <person name="Martin H S."/>
        </authorList>
    </citation>
    <scope>NUCLEOTIDE SEQUENCE</scope>
</reference>
<dbReference type="Proteomes" id="UP000837857">
    <property type="component" value="Chromosome 30"/>
</dbReference>
<dbReference type="InterPro" id="IPR006026">
    <property type="entry name" value="Peptidase_Metallo"/>
</dbReference>
<keyword evidence="2" id="KW-0862">Zinc</keyword>
<dbReference type="InterPro" id="IPR024079">
    <property type="entry name" value="MetalloPept_cat_dom_sf"/>
</dbReference>
<keyword evidence="5" id="KW-1185">Reference proteome</keyword>
<protein>
    <recommendedName>
        <fullName evidence="2">Metalloendopeptidase</fullName>
        <ecNumber evidence="2">3.4.24.-</ecNumber>
    </recommendedName>
</protein>
<organism evidence="4 5">
    <name type="scientific">Iphiclides podalirius</name>
    <name type="common">scarce swallowtail</name>
    <dbReference type="NCBI Taxonomy" id="110791"/>
    <lineage>
        <taxon>Eukaryota</taxon>
        <taxon>Metazoa</taxon>
        <taxon>Ecdysozoa</taxon>
        <taxon>Arthropoda</taxon>
        <taxon>Hexapoda</taxon>
        <taxon>Insecta</taxon>
        <taxon>Pterygota</taxon>
        <taxon>Neoptera</taxon>
        <taxon>Endopterygota</taxon>
        <taxon>Lepidoptera</taxon>
        <taxon>Glossata</taxon>
        <taxon>Ditrysia</taxon>
        <taxon>Papilionoidea</taxon>
        <taxon>Papilionidae</taxon>
        <taxon>Papilioninae</taxon>
        <taxon>Iphiclides</taxon>
    </lineage>
</organism>
<dbReference type="PROSITE" id="PS51864">
    <property type="entry name" value="ASTACIN"/>
    <property type="match status" value="1"/>
</dbReference>
<keyword evidence="2" id="KW-0479">Metal-binding</keyword>
<keyword evidence="2" id="KW-0378">Hydrolase</keyword>
<dbReference type="SUPFAM" id="SSF55486">
    <property type="entry name" value="Metalloproteases ('zincins'), catalytic domain"/>
    <property type="match status" value="1"/>
</dbReference>
<proteinExistence type="predicted"/>
<dbReference type="Pfam" id="PF01400">
    <property type="entry name" value="Astacin"/>
    <property type="match status" value="1"/>
</dbReference>
<gene>
    <name evidence="4" type="ORF">IPOD504_LOCUS13069</name>
</gene>